<evidence type="ECO:0000256" key="1">
    <source>
        <dbReference type="ARBA" id="ARBA00022737"/>
    </source>
</evidence>
<dbReference type="STRING" id="7739.C3YK54"/>
<protein>
    <recommendedName>
        <fullName evidence="4">SMP-30/Gluconolactonase/LRE-like region domain-containing protein</fullName>
    </recommendedName>
</protein>
<dbReference type="FunFam" id="2.120.10.30:FF:000229">
    <property type="entry name" value="Uncharacterized protein"/>
    <property type="match status" value="1"/>
</dbReference>
<evidence type="ECO:0008006" key="4">
    <source>
        <dbReference type="Google" id="ProtNLM"/>
    </source>
</evidence>
<dbReference type="EMBL" id="GG666520">
    <property type="protein sequence ID" value="EEN59511.1"/>
    <property type="molecule type" value="Genomic_DNA"/>
</dbReference>
<dbReference type="FunFam" id="2.120.10.30:FF:000064">
    <property type="entry name" value="Uncharacterized protein"/>
    <property type="match status" value="1"/>
</dbReference>
<dbReference type="FunFam" id="2.40.10.500:FF:000001">
    <property type="entry name" value="tripartite motif-containing protein 3-like"/>
    <property type="match status" value="1"/>
</dbReference>
<dbReference type="Pfam" id="PF01436">
    <property type="entry name" value="NHL"/>
    <property type="match status" value="2"/>
</dbReference>
<dbReference type="InterPro" id="IPR011042">
    <property type="entry name" value="6-blade_b-propeller_TolB-like"/>
</dbReference>
<feature type="non-terminal residue" evidence="3">
    <location>
        <position position="1"/>
    </location>
</feature>
<keyword evidence="1" id="KW-0677">Repeat</keyword>
<name>C3YK54_BRAFL</name>
<dbReference type="PANTHER" id="PTHR24104">
    <property type="entry name" value="E3 UBIQUITIN-PROTEIN LIGASE NHLRC1-RELATED"/>
    <property type="match status" value="1"/>
</dbReference>
<dbReference type="PROSITE" id="PS51125">
    <property type="entry name" value="NHL"/>
    <property type="match status" value="2"/>
</dbReference>
<dbReference type="InterPro" id="IPR001258">
    <property type="entry name" value="NHL_repeat"/>
</dbReference>
<accession>C3YK54</accession>
<sequence>FGGKGSDPGKFNRPRGVAVSPKSEIFVADRDNRRIQVHNMKGETIRQIPTTVPGQENLTMRPDDIAIDGNDLLWIVGSDWSTEIFRPDGYQLRRVGINQGMVAPMFVTLDKEDNILVSDYGTHSVYAYDQEGTFLFKFGGYGSGVGQLKDPRGICVDSSGNIIVADFGNKRLEMFTNRGKFLRHVTDSTGRPDGIAVGPDGQLVVTEWNHTASIIPSY</sequence>
<dbReference type="Gene3D" id="2.120.10.30">
    <property type="entry name" value="TolB, C-terminal domain"/>
    <property type="match status" value="2"/>
</dbReference>
<proteinExistence type="predicted"/>
<dbReference type="InterPro" id="IPR050952">
    <property type="entry name" value="TRIM-NHL_E3_ligases"/>
</dbReference>
<feature type="repeat" description="NHL" evidence="2">
    <location>
        <begin position="1"/>
        <end position="41"/>
    </location>
</feature>
<reference evidence="3" key="1">
    <citation type="journal article" date="2008" name="Nature">
        <title>The amphioxus genome and the evolution of the chordate karyotype.</title>
        <authorList>
            <consortium name="US DOE Joint Genome Institute (JGI-PGF)"/>
            <person name="Putnam N.H."/>
            <person name="Butts T."/>
            <person name="Ferrier D.E.K."/>
            <person name="Furlong R.F."/>
            <person name="Hellsten U."/>
            <person name="Kawashima T."/>
            <person name="Robinson-Rechavi M."/>
            <person name="Shoguchi E."/>
            <person name="Terry A."/>
            <person name="Yu J.-K."/>
            <person name="Benito-Gutierrez E.L."/>
            <person name="Dubchak I."/>
            <person name="Garcia-Fernandez J."/>
            <person name="Gibson-Brown J.J."/>
            <person name="Grigoriev I.V."/>
            <person name="Horton A.C."/>
            <person name="de Jong P.J."/>
            <person name="Jurka J."/>
            <person name="Kapitonov V.V."/>
            <person name="Kohara Y."/>
            <person name="Kuroki Y."/>
            <person name="Lindquist E."/>
            <person name="Lucas S."/>
            <person name="Osoegawa K."/>
            <person name="Pennacchio L.A."/>
            <person name="Salamov A.A."/>
            <person name="Satou Y."/>
            <person name="Sauka-Spengler T."/>
            <person name="Schmutz J."/>
            <person name="Shin-I T."/>
            <person name="Toyoda A."/>
            <person name="Bronner-Fraser M."/>
            <person name="Fujiyama A."/>
            <person name="Holland L.Z."/>
            <person name="Holland P.W.H."/>
            <person name="Satoh N."/>
            <person name="Rokhsar D.S."/>
        </authorList>
    </citation>
    <scope>NUCLEOTIDE SEQUENCE [LARGE SCALE GENOMIC DNA]</scope>
    <source>
        <strain evidence="3">S238N-H82</strain>
        <tissue evidence="3">Testes</tissue>
    </source>
</reference>
<dbReference type="AlphaFoldDB" id="C3YK54"/>
<dbReference type="SUPFAM" id="SSF101898">
    <property type="entry name" value="NHL repeat"/>
    <property type="match status" value="1"/>
</dbReference>
<gene>
    <name evidence="3" type="ORF">BRAFLDRAFT_220145</name>
</gene>
<organism>
    <name type="scientific">Branchiostoma floridae</name>
    <name type="common">Florida lancelet</name>
    <name type="synonym">Amphioxus</name>
    <dbReference type="NCBI Taxonomy" id="7739"/>
    <lineage>
        <taxon>Eukaryota</taxon>
        <taxon>Metazoa</taxon>
        <taxon>Chordata</taxon>
        <taxon>Cephalochordata</taxon>
        <taxon>Leptocardii</taxon>
        <taxon>Amphioxiformes</taxon>
        <taxon>Branchiostomatidae</taxon>
        <taxon>Branchiostoma</taxon>
    </lineage>
</organism>
<dbReference type="eggNOG" id="KOG2177">
    <property type="taxonomic scope" value="Eukaryota"/>
</dbReference>
<dbReference type="InParanoid" id="C3YK54"/>
<evidence type="ECO:0000313" key="3">
    <source>
        <dbReference type="EMBL" id="EEN59511.1"/>
    </source>
</evidence>
<evidence type="ECO:0000256" key="2">
    <source>
        <dbReference type="PROSITE-ProRule" id="PRU00504"/>
    </source>
</evidence>
<dbReference type="PANTHER" id="PTHR24104:SF50">
    <property type="entry name" value="SMP-30_GLUCONOLACTONASE_LRE-LIKE REGION DOMAIN-CONTAINING PROTEIN"/>
    <property type="match status" value="1"/>
</dbReference>
<feature type="repeat" description="NHL" evidence="2">
    <location>
        <begin position="135"/>
        <end position="178"/>
    </location>
</feature>